<dbReference type="InterPro" id="IPR050282">
    <property type="entry name" value="Cycloisomerase_2"/>
</dbReference>
<dbReference type="InterPro" id="IPR019405">
    <property type="entry name" value="Lactonase_7-beta_prop"/>
</dbReference>
<dbReference type="EMBL" id="REFW01000001">
    <property type="protein sequence ID" value="RMB61183.1"/>
    <property type="molecule type" value="Genomic_DNA"/>
</dbReference>
<dbReference type="Proteomes" id="UP000275256">
    <property type="component" value="Unassembled WGS sequence"/>
</dbReference>
<protein>
    <submittedName>
        <fullName evidence="3">6-phosphogluconolactonase</fullName>
    </submittedName>
</protein>
<name>A0A3M0GHX2_9ACTN</name>
<comment type="similarity">
    <text evidence="1">Belongs to the cycloisomerase 2 family.</text>
</comment>
<accession>A0A3M0GHX2</accession>
<dbReference type="GO" id="GO:0005829">
    <property type="term" value="C:cytosol"/>
    <property type="evidence" value="ECO:0007669"/>
    <property type="project" value="TreeGrafter"/>
</dbReference>
<dbReference type="Gene3D" id="2.130.10.10">
    <property type="entry name" value="YVTN repeat-like/Quinoprotein amine dehydrogenase"/>
    <property type="match status" value="1"/>
</dbReference>
<dbReference type="InterPro" id="IPR011045">
    <property type="entry name" value="N2O_reductase_N"/>
</dbReference>
<dbReference type="SUPFAM" id="SSF50974">
    <property type="entry name" value="Nitrous oxide reductase, N-terminal domain"/>
    <property type="match status" value="1"/>
</dbReference>
<dbReference type="GO" id="GO:0017057">
    <property type="term" value="F:6-phosphogluconolactonase activity"/>
    <property type="evidence" value="ECO:0007669"/>
    <property type="project" value="TreeGrafter"/>
</dbReference>
<evidence type="ECO:0000256" key="2">
    <source>
        <dbReference type="SAM" id="MobiDB-lite"/>
    </source>
</evidence>
<feature type="compositionally biased region" description="Polar residues" evidence="2">
    <location>
        <begin position="1"/>
        <end position="13"/>
    </location>
</feature>
<sequence length="388" mass="41123">MGSESTRTPSQSKRMAEKGSGVTVMHPTFARAGDCWPRPRAGSYPPTMWGMTTPSVVLVGNDKGGDISAFRLIDDELRLLASTQVGVGCSTFAVDVDRALVYVGVKDPHPAVVTLQLDRDTGALSELSRRDVDDPLAYLGLSGSTLLGASYHGGWGASWPVVDGVLGDVVSRLEFRNLHAAVPGRDGRTAYFASLGEDLIAQYALHPDSSLTELPEATVACPPGSGPRHLVLTDDGRSAYLITEFTGEAIRFDRAADGSLTRAEAVAAHATDKGLGVSAYGRDPRADHLIWGADLGLADGGRWLVCSERTESTIAAVALDGNGHLTDRVVITGTEEQPRGLAVSPEGTRLVVVGERSGCASLYRLDEGALVHLHRVETGLGPDWVRFI</sequence>
<evidence type="ECO:0000313" key="3">
    <source>
        <dbReference type="EMBL" id="RMB61183.1"/>
    </source>
</evidence>
<gene>
    <name evidence="3" type="ORF">EAX62_00435</name>
</gene>
<evidence type="ECO:0000313" key="4">
    <source>
        <dbReference type="Proteomes" id="UP000275256"/>
    </source>
</evidence>
<evidence type="ECO:0000256" key="1">
    <source>
        <dbReference type="ARBA" id="ARBA00005564"/>
    </source>
</evidence>
<proteinExistence type="inferred from homology"/>
<dbReference type="AlphaFoldDB" id="A0A3M0GHX2"/>
<dbReference type="PANTHER" id="PTHR30344:SF1">
    <property type="entry name" value="6-PHOSPHOGLUCONOLACTONASE"/>
    <property type="match status" value="1"/>
</dbReference>
<dbReference type="PANTHER" id="PTHR30344">
    <property type="entry name" value="6-PHOSPHOGLUCONOLACTONASE-RELATED"/>
    <property type="match status" value="1"/>
</dbReference>
<feature type="region of interest" description="Disordered" evidence="2">
    <location>
        <begin position="1"/>
        <end position="22"/>
    </location>
</feature>
<keyword evidence="4" id="KW-1185">Reference proteome</keyword>
<organism evidence="3 4">
    <name type="scientific">Tessaracoccus antarcticus</name>
    <dbReference type="NCBI Taxonomy" id="2479848"/>
    <lineage>
        <taxon>Bacteria</taxon>
        <taxon>Bacillati</taxon>
        <taxon>Actinomycetota</taxon>
        <taxon>Actinomycetes</taxon>
        <taxon>Propionibacteriales</taxon>
        <taxon>Propionibacteriaceae</taxon>
        <taxon>Tessaracoccus</taxon>
    </lineage>
</organism>
<reference evidence="3 4" key="1">
    <citation type="submission" date="2018-10" db="EMBL/GenBank/DDBJ databases">
        <title>Tessaracoccus antarcticuss sp. nov., isolated from sediment.</title>
        <authorList>
            <person name="Zhou L.Y."/>
            <person name="Du Z.J."/>
        </authorList>
    </citation>
    <scope>NUCLEOTIDE SEQUENCE [LARGE SCALE GENOMIC DNA]</scope>
    <source>
        <strain evidence="3 4">JDX10</strain>
    </source>
</reference>
<dbReference type="InterPro" id="IPR015943">
    <property type="entry name" value="WD40/YVTN_repeat-like_dom_sf"/>
</dbReference>
<dbReference type="Pfam" id="PF10282">
    <property type="entry name" value="Lactonase"/>
    <property type="match status" value="1"/>
</dbReference>
<comment type="caution">
    <text evidence="3">The sequence shown here is derived from an EMBL/GenBank/DDBJ whole genome shotgun (WGS) entry which is preliminary data.</text>
</comment>